<evidence type="ECO:0000256" key="1">
    <source>
        <dbReference type="SAM" id="SignalP"/>
    </source>
</evidence>
<keyword evidence="3" id="KW-1185">Reference proteome</keyword>
<dbReference type="EMBL" id="JAPNOA010000028">
    <property type="protein sequence ID" value="MCY0965707.1"/>
    <property type="molecule type" value="Genomic_DNA"/>
</dbReference>
<dbReference type="AlphaFoldDB" id="A0A9X3IRW9"/>
<reference evidence="2" key="1">
    <citation type="submission" date="2022-11" db="EMBL/GenBank/DDBJ databases">
        <title>Parathalassolutuus dongxingensis gen. nov., sp. nov., a novel member of family Oceanospirillaceae isolated from a coastal shrimp pond in Guangxi, China.</title>
        <authorList>
            <person name="Chen H."/>
        </authorList>
    </citation>
    <scope>NUCLEOTIDE SEQUENCE</scope>
    <source>
        <strain evidence="2">G-43</strain>
    </source>
</reference>
<keyword evidence="1" id="KW-0732">Signal</keyword>
<organism evidence="2 3">
    <name type="scientific">Parathalassolituus penaei</name>
    <dbReference type="NCBI Taxonomy" id="2997323"/>
    <lineage>
        <taxon>Bacteria</taxon>
        <taxon>Pseudomonadati</taxon>
        <taxon>Pseudomonadota</taxon>
        <taxon>Gammaproteobacteria</taxon>
        <taxon>Oceanospirillales</taxon>
        <taxon>Oceanospirillaceae</taxon>
        <taxon>Parathalassolituus</taxon>
    </lineage>
</organism>
<dbReference type="RefSeq" id="WP_283173919.1">
    <property type="nucleotide sequence ID" value="NZ_JAPNOA010000028.1"/>
</dbReference>
<evidence type="ECO:0000313" key="3">
    <source>
        <dbReference type="Proteomes" id="UP001150830"/>
    </source>
</evidence>
<gene>
    <name evidence="2" type="ORF">OUO13_10945</name>
</gene>
<feature type="signal peptide" evidence="1">
    <location>
        <begin position="1"/>
        <end position="31"/>
    </location>
</feature>
<name>A0A9X3IRW9_9GAMM</name>
<feature type="chain" id="PRO_5040904494" evidence="1">
    <location>
        <begin position="32"/>
        <end position="223"/>
    </location>
</feature>
<accession>A0A9X3IRW9</accession>
<protein>
    <submittedName>
        <fullName evidence="2">TorF family putative porin</fullName>
    </submittedName>
</protein>
<dbReference type="Pfam" id="PF09694">
    <property type="entry name" value="Gcw_chp"/>
    <property type="match status" value="1"/>
</dbReference>
<dbReference type="InterPro" id="IPR010239">
    <property type="entry name" value="CHP02001"/>
</dbReference>
<dbReference type="Proteomes" id="UP001150830">
    <property type="component" value="Unassembled WGS sequence"/>
</dbReference>
<evidence type="ECO:0000313" key="2">
    <source>
        <dbReference type="EMBL" id="MCY0965707.1"/>
    </source>
</evidence>
<proteinExistence type="predicted"/>
<comment type="caution">
    <text evidence="2">The sequence shown here is derived from an EMBL/GenBank/DDBJ whole genome shotgun (WGS) entry which is preliminary data.</text>
</comment>
<dbReference type="NCBIfam" id="TIGR02001">
    <property type="entry name" value="gcw_chp"/>
    <property type="match status" value="1"/>
</dbReference>
<sequence>MKEKTMKKLSQAIVLASALTAGLAAVQSVNAEVSATASVATEYLWRGQNLSGTSGAPAFSGSLDYAHESGLYAGVWAGSGDAALGTETDLYVGFANEVEGFGYDLGYVTYIYSESAADEFDDAAEFYLGFSYDLAGVKFYKSSDSDVDGLYTLVSLDFDPVGVAIGNTSDVENEYTHIDLSYAYNDNLTFTYSKIVDQSVDFEDGGLDKSGRFVVGYSLPIEL</sequence>